<dbReference type="AlphaFoldDB" id="A0AAD5TYE7"/>
<proteinExistence type="predicted"/>
<evidence type="ECO:0000313" key="2">
    <source>
        <dbReference type="Proteomes" id="UP001211065"/>
    </source>
</evidence>
<accession>A0AAD5TYE7</accession>
<sequence length="456" mass="52121">MQVDEILVDYDEDDNDECDQPIISQSFQSSLQNRAEYIFLKDVSSKVATTSLNVFAAEKKPDLKNSLNLSSPTKTPETKKYGIQSPDVKGFKVDKKFNFGYKKERDCRCENIVIILLTLMNRKKMEIATFVPPLPHAAVSNTWTLCPSTAHINPNFQCDTNAFPVAMWPQLLHFNKPIYPLIPEQSNFQKQNSFQHSVPEAMKNQRNATFSDHHKLAGNFAHKCKESNIENEFHPKSGQKSKKNDDNLMLPLKPLKRSSDYFLHGEFFGKGDGLNNVDVPLYSQVEISKIRDTLPSFGNLPLRYTYNQSINQPDVPQTYKKNSRNNFPSFLGIKTTKNSNEALKSTKNDFIKSKRIGYNQSSSFSSAKRFYTTEKIFSKPSPYIVGFENKESVFKINGSSLVISNISPRSNYYDVKCLAESIGKLKSYIYNSEIGEARMEFQTADEARLFKRSYHK</sequence>
<comment type="caution">
    <text evidence="1">The sequence shown here is derived from an EMBL/GenBank/DDBJ whole genome shotgun (WGS) entry which is preliminary data.</text>
</comment>
<name>A0AAD5TYE7_9FUNG</name>
<dbReference type="Proteomes" id="UP001211065">
    <property type="component" value="Unassembled WGS sequence"/>
</dbReference>
<dbReference type="EMBL" id="JADGJW010000496">
    <property type="protein sequence ID" value="KAJ3216131.1"/>
    <property type="molecule type" value="Genomic_DNA"/>
</dbReference>
<evidence type="ECO:0000313" key="1">
    <source>
        <dbReference type="EMBL" id="KAJ3216131.1"/>
    </source>
</evidence>
<gene>
    <name evidence="1" type="ORF">HK099_006003</name>
</gene>
<evidence type="ECO:0008006" key="3">
    <source>
        <dbReference type="Google" id="ProtNLM"/>
    </source>
</evidence>
<protein>
    <recommendedName>
        <fullName evidence="3">RRM domain-containing protein</fullName>
    </recommendedName>
</protein>
<reference evidence="1" key="1">
    <citation type="submission" date="2020-05" db="EMBL/GenBank/DDBJ databases">
        <title>Phylogenomic resolution of chytrid fungi.</title>
        <authorList>
            <person name="Stajich J.E."/>
            <person name="Amses K."/>
            <person name="Simmons R."/>
            <person name="Seto K."/>
            <person name="Myers J."/>
            <person name="Bonds A."/>
            <person name="Quandt C.A."/>
            <person name="Barry K."/>
            <person name="Liu P."/>
            <person name="Grigoriev I."/>
            <person name="Longcore J.E."/>
            <person name="James T.Y."/>
        </authorList>
    </citation>
    <scope>NUCLEOTIDE SEQUENCE</scope>
    <source>
        <strain evidence="1">JEL0476</strain>
    </source>
</reference>
<organism evidence="1 2">
    <name type="scientific">Clydaea vesicula</name>
    <dbReference type="NCBI Taxonomy" id="447962"/>
    <lineage>
        <taxon>Eukaryota</taxon>
        <taxon>Fungi</taxon>
        <taxon>Fungi incertae sedis</taxon>
        <taxon>Chytridiomycota</taxon>
        <taxon>Chytridiomycota incertae sedis</taxon>
        <taxon>Chytridiomycetes</taxon>
        <taxon>Lobulomycetales</taxon>
        <taxon>Lobulomycetaceae</taxon>
        <taxon>Clydaea</taxon>
    </lineage>
</organism>
<keyword evidence="2" id="KW-1185">Reference proteome</keyword>